<proteinExistence type="predicted"/>
<gene>
    <name evidence="1" type="ORF">CJD35_17510</name>
</gene>
<dbReference type="Gene3D" id="1.20.120.10">
    <property type="entry name" value="Cytochrome c/b562"/>
    <property type="match status" value="1"/>
</dbReference>
<dbReference type="AlphaFoldDB" id="A0A249MYS1"/>
<accession>A0A249MYS1</accession>
<dbReference type="KEGG" id="shyd:CJD35_17510"/>
<dbReference type="Pfam" id="PF01322">
    <property type="entry name" value="Cytochrom_C_2"/>
    <property type="match status" value="1"/>
</dbReference>
<dbReference type="SUPFAM" id="SSF47175">
    <property type="entry name" value="Cytochromes"/>
    <property type="match status" value="1"/>
</dbReference>
<sequence>MTISPSFRLPTLAMLGLPLIILPMLAQPLTAAPTSAPAPKAAIAARQAGYKKMGAAMKALNDQLKSGAPVKATMVAAAQTIAATAREQSRLFPAGSGPTAGLSTDALPNIWTDRATFDGQMAKLIAESGKLVGVVNGGNIDAIRAQAKATGGTCAGCHRQFRADN</sequence>
<dbReference type="EMBL" id="CP022746">
    <property type="protein sequence ID" value="ASY46269.1"/>
    <property type="molecule type" value="Genomic_DNA"/>
</dbReference>
<dbReference type="Proteomes" id="UP000217141">
    <property type="component" value="Chromosome II"/>
</dbReference>
<protein>
    <submittedName>
        <fullName evidence="1">Cytochrome C</fullName>
    </submittedName>
</protein>
<dbReference type="GO" id="GO:0020037">
    <property type="term" value="F:heme binding"/>
    <property type="evidence" value="ECO:0007669"/>
    <property type="project" value="InterPro"/>
</dbReference>
<dbReference type="RefSeq" id="WP_026002260.1">
    <property type="nucleotide sequence ID" value="NZ_BBQY01000020.1"/>
</dbReference>
<dbReference type="GO" id="GO:0022900">
    <property type="term" value="P:electron transport chain"/>
    <property type="evidence" value="ECO:0007669"/>
    <property type="project" value="InterPro"/>
</dbReference>
<organism evidence="1 2">
    <name type="scientific">Sphingobium xenophagum</name>
    <dbReference type="NCBI Taxonomy" id="121428"/>
    <lineage>
        <taxon>Bacteria</taxon>
        <taxon>Pseudomonadati</taxon>
        <taxon>Pseudomonadota</taxon>
        <taxon>Alphaproteobacteria</taxon>
        <taxon>Sphingomonadales</taxon>
        <taxon>Sphingomonadaceae</taxon>
        <taxon>Sphingobium</taxon>
    </lineage>
</organism>
<dbReference type="GO" id="GO:0009055">
    <property type="term" value="F:electron transfer activity"/>
    <property type="evidence" value="ECO:0007669"/>
    <property type="project" value="InterPro"/>
</dbReference>
<dbReference type="InterPro" id="IPR010980">
    <property type="entry name" value="Cyt_c/b562"/>
</dbReference>
<dbReference type="InterPro" id="IPR002321">
    <property type="entry name" value="Cyt_c_II"/>
</dbReference>
<dbReference type="GO" id="GO:0005506">
    <property type="term" value="F:iron ion binding"/>
    <property type="evidence" value="ECO:0007669"/>
    <property type="project" value="InterPro"/>
</dbReference>
<evidence type="ECO:0000313" key="1">
    <source>
        <dbReference type="EMBL" id="ASY46269.1"/>
    </source>
</evidence>
<name>A0A249MYS1_SPHXE</name>
<dbReference type="PROSITE" id="PS51009">
    <property type="entry name" value="CYTCII"/>
    <property type="match status" value="1"/>
</dbReference>
<reference evidence="1 2" key="1">
    <citation type="submission" date="2017-08" db="EMBL/GenBank/DDBJ databases">
        <title>Whole Genome Sequence of Sphingobium hydrophobicum C1: Insights into Adaption to the Electronic-waste Contaminated Sediment.</title>
        <authorList>
            <person name="Song D."/>
            <person name="Chen X."/>
            <person name="Xu M."/>
        </authorList>
    </citation>
    <scope>NUCLEOTIDE SEQUENCE [LARGE SCALE GENOMIC DNA]</scope>
    <source>
        <strain evidence="1 2">C1</strain>
    </source>
</reference>
<evidence type="ECO:0000313" key="2">
    <source>
        <dbReference type="Proteomes" id="UP000217141"/>
    </source>
</evidence>